<dbReference type="InterPro" id="IPR027417">
    <property type="entry name" value="P-loop_NTPase"/>
</dbReference>
<keyword evidence="11" id="KW-0206">Cytoskeleton</keyword>
<keyword evidence="8 14" id="KW-0067">ATP-binding</keyword>
<dbReference type="Proteomes" id="UP001276659">
    <property type="component" value="Unassembled WGS sequence"/>
</dbReference>
<dbReference type="InterPro" id="IPR001752">
    <property type="entry name" value="Kinesin_motor_dom"/>
</dbReference>
<evidence type="ECO:0000256" key="5">
    <source>
        <dbReference type="ARBA" id="ARBA00022701"/>
    </source>
</evidence>
<feature type="compositionally biased region" description="Polar residues" evidence="16">
    <location>
        <begin position="36"/>
        <end position="54"/>
    </location>
</feature>
<evidence type="ECO:0000256" key="15">
    <source>
        <dbReference type="SAM" id="Coils"/>
    </source>
</evidence>
<dbReference type="InterPro" id="IPR025901">
    <property type="entry name" value="Kinesin-assoc_MT-bd_dom"/>
</dbReference>
<feature type="coiled-coil region" evidence="15">
    <location>
        <begin position="468"/>
        <end position="530"/>
    </location>
</feature>
<organism evidence="18 19">
    <name type="scientific">Lepraria neglecta</name>
    <dbReference type="NCBI Taxonomy" id="209136"/>
    <lineage>
        <taxon>Eukaryota</taxon>
        <taxon>Fungi</taxon>
        <taxon>Dikarya</taxon>
        <taxon>Ascomycota</taxon>
        <taxon>Pezizomycotina</taxon>
        <taxon>Lecanoromycetes</taxon>
        <taxon>OSLEUM clade</taxon>
        <taxon>Lecanoromycetidae</taxon>
        <taxon>Lecanorales</taxon>
        <taxon>Lecanorineae</taxon>
        <taxon>Stereocaulaceae</taxon>
        <taxon>Lepraria</taxon>
    </lineage>
</organism>
<feature type="domain" description="Kinesin motor" evidence="17">
    <location>
        <begin position="71"/>
        <end position="408"/>
    </location>
</feature>
<dbReference type="GO" id="GO:0072686">
    <property type="term" value="C:mitotic spindle"/>
    <property type="evidence" value="ECO:0007669"/>
    <property type="project" value="TreeGrafter"/>
</dbReference>
<feature type="region of interest" description="Disordered" evidence="16">
    <location>
        <begin position="1007"/>
        <end position="1083"/>
    </location>
</feature>
<evidence type="ECO:0000256" key="13">
    <source>
        <dbReference type="ARBA" id="ARBA00034704"/>
    </source>
</evidence>
<dbReference type="PROSITE" id="PS50067">
    <property type="entry name" value="KINESIN_MOTOR_2"/>
    <property type="match status" value="1"/>
</dbReference>
<dbReference type="GO" id="GO:0005634">
    <property type="term" value="C:nucleus"/>
    <property type="evidence" value="ECO:0007669"/>
    <property type="project" value="TreeGrafter"/>
</dbReference>
<keyword evidence="9 15" id="KW-0175">Coiled coil</keyword>
<keyword evidence="2" id="KW-0963">Cytoplasm</keyword>
<evidence type="ECO:0000256" key="16">
    <source>
        <dbReference type="SAM" id="MobiDB-lite"/>
    </source>
</evidence>
<dbReference type="PANTHER" id="PTHR47970:SF12">
    <property type="entry name" value="KINESIN FAMILY MEMBER 11"/>
    <property type="match status" value="1"/>
</dbReference>
<keyword evidence="5" id="KW-0493">Microtubule</keyword>
<protein>
    <recommendedName>
        <fullName evidence="17">Kinesin motor domain-containing protein</fullName>
    </recommendedName>
</protein>
<dbReference type="GO" id="GO:0005524">
    <property type="term" value="F:ATP binding"/>
    <property type="evidence" value="ECO:0007669"/>
    <property type="project" value="UniProtKB-UniRule"/>
</dbReference>
<accession>A0AAE0DPG5</accession>
<evidence type="ECO:0000256" key="8">
    <source>
        <dbReference type="ARBA" id="ARBA00022840"/>
    </source>
</evidence>
<comment type="subcellular location">
    <subcellularLocation>
        <location evidence="1">Cytoplasm</location>
        <location evidence="1">Cytoskeleton</location>
    </subcellularLocation>
</comment>
<evidence type="ECO:0000256" key="11">
    <source>
        <dbReference type="ARBA" id="ARBA00023212"/>
    </source>
</evidence>
<dbReference type="Gene3D" id="3.40.850.10">
    <property type="entry name" value="Kinesin motor domain"/>
    <property type="match status" value="1"/>
</dbReference>
<dbReference type="SMART" id="SM00129">
    <property type="entry name" value="KISc"/>
    <property type="match status" value="1"/>
</dbReference>
<dbReference type="Pfam" id="PF00225">
    <property type="entry name" value="Kinesin"/>
    <property type="match status" value="1"/>
</dbReference>
<dbReference type="GO" id="GO:0000073">
    <property type="term" value="P:initial mitotic spindle pole body separation"/>
    <property type="evidence" value="ECO:0007669"/>
    <property type="project" value="TreeGrafter"/>
</dbReference>
<dbReference type="InterPro" id="IPR036961">
    <property type="entry name" value="Kinesin_motor_dom_sf"/>
</dbReference>
<evidence type="ECO:0000313" key="19">
    <source>
        <dbReference type="Proteomes" id="UP001276659"/>
    </source>
</evidence>
<keyword evidence="10 14" id="KW-0505">Motor protein</keyword>
<dbReference type="GO" id="GO:0051301">
    <property type="term" value="P:cell division"/>
    <property type="evidence" value="ECO:0007669"/>
    <property type="project" value="UniProtKB-KW"/>
</dbReference>
<keyword evidence="4" id="KW-0132">Cell division</keyword>
<comment type="similarity">
    <text evidence="13">Belongs to the TRAFAC class myosin-kinesin ATPase superfamily. Kinesin family. KIN-5/BimC subfamily.</text>
</comment>
<dbReference type="Pfam" id="PF13931">
    <property type="entry name" value="Microtub_bind"/>
    <property type="match status" value="1"/>
</dbReference>
<dbReference type="GO" id="GO:0008574">
    <property type="term" value="F:plus-end-directed microtubule motor activity"/>
    <property type="evidence" value="ECO:0007669"/>
    <property type="project" value="TreeGrafter"/>
</dbReference>
<evidence type="ECO:0000256" key="1">
    <source>
        <dbReference type="ARBA" id="ARBA00004245"/>
    </source>
</evidence>
<feature type="compositionally biased region" description="Polar residues" evidence="16">
    <location>
        <begin position="1018"/>
        <end position="1029"/>
    </location>
</feature>
<keyword evidence="3" id="KW-0597">Phosphoprotein</keyword>
<feature type="region of interest" description="Disordered" evidence="16">
    <location>
        <begin position="1115"/>
        <end position="1178"/>
    </location>
</feature>
<sequence>MRPPNSRPSTARIPSSAPPTHGRTQSGAASPADSILSMSTNMSQSRSPPRQNGGTKRKEREFDIDGGEETNIHVVVRCRGRNDREVRENSGVVVSTDGVRGKNVELSMGASALSNKTYHFDKVFSPAADQSMIYDDVVTPMLDEMLRGYNCTIFAYGQTGTGKTYTMSGDMSDTLGLLSDSAGIIPRVLQSLFLRLEADEAESSVKCSFIELYNEELRDLISLDDNTKLKIYEDGQKKGHSATLVQGMEESHIKSAGDGIKLLRNGSHKRQVAATKCNDLSSRSHTVFTVTAYIKRTTETGEDFVSAGKLNLVDLAGSENIQRSGAENKRAAEAGLINKSLLTLGRVINALVERGSHIPYRESKLTRLLQDSLGGRTKTCIIATVSPAKSNLEETISTLDYAFRAKNIRNKPQVNQMISKKTLLREWTAEIEKFKGELVATRQRNGVYLSTESYEEMVGESESRRILSEEQQARIETMEVNLRNKVQELFSLTNNFNILKKDNDGTKQLLDNTKDVLEKTEIVLADTRQNLAEEAILRKAHQATEDQLNNVGGELISTLERTVGDINGLHSKLRRKSDLQLLNREGWKASQGKVVDITQLMESNLEEFRSEQELLVTRLSGRMQSFVQEELDKLGATQDLLKEKVSSFESSANEVVQQTSGAKEDMNAVLEEIKILREDVKRKIGEGLNGLSVAAGRISAEVINELGSFHTQVCFYTRSFLASVTNIDQLHTSYSSLGKDFKNIFEELVKHVNTQKAEADDLRQKASSAAKAAMQADANVAARLETCLNEERVQASQDRQGLLAQITDLVNKSGEVHDARWKSKLNAVREEVLSSKSELQMADEGYNTGMDVWSQKEKLLVEEVLKSRDTLKGKMKDDWKAINEHNTSIQATTTSVHEETIRIVDAQMKDMATQMQALDDFVTRARKQNERHHSTHVGSLEGLTSTVRQSYSSIGDHFVSTYDRVRHIGEDISTQSTSLQASLPPLSSTIQQTLAELRSNISGALLKEYTPTGETPRKTQYQYPTTLPRTESHDKLLGRKPSAPPPSPHRSPSKSVVYTDTPATDGDMHPISTSPSKEANPGSLREVSLNVNASLVRNHSDSSAPTLLTTGKADLENVGMAPPPLKRQATMESKLPTKFGGGRMPGVVKLEGRENLGASFGSGRRLRSSPTDHKRRGG</sequence>
<dbReference type="PANTHER" id="PTHR47970">
    <property type="entry name" value="KINESIN-LIKE PROTEIN KIF11"/>
    <property type="match status" value="1"/>
</dbReference>
<dbReference type="InterPro" id="IPR019821">
    <property type="entry name" value="Kinesin_motor_CS"/>
</dbReference>
<evidence type="ECO:0000256" key="6">
    <source>
        <dbReference type="ARBA" id="ARBA00022741"/>
    </source>
</evidence>
<reference evidence="18" key="1">
    <citation type="submission" date="2022-11" db="EMBL/GenBank/DDBJ databases">
        <title>Chromosomal genome sequence assembly and mating type (MAT) locus characterization of the leprose asexual lichenized fungus Lepraria neglecta (Nyl.) Erichsen.</title>
        <authorList>
            <person name="Allen J.L."/>
            <person name="Pfeffer B."/>
        </authorList>
    </citation>
    <scope>NUCLEOTIDE SEQUENCE</scope>
    <source>
        <strain evidence="18">Allen 5258</strain>
    </source>
</reference>
<dbReference type="AlphaFoldDB" id="A0AAE0DPG5"/>
<dbReference type="CDD" id="cd01364">
    <property type="entry name" value="KISc_BimC_Eg5"/>
    <property type="match status" value="1"/>
</dbReference>
<name>A0AAE0DPG5_9LECA</name>
<gene>
    <name evidence="18" type="ORF">OEA41_000087</name>
</gene>
<evidence type="ECO:0000256" key="14">
    <source>
        <dbReference type="PROSITE-ProRule" id="PRU00283"/>
    </source>
</evidence>
<dbReference type="PRINTS" id="PR00380">
    <property type="entry name" value="KINESINHEAVY"/>
</dbReference>
<feature type="binding site" evidence="14">
    <location>
        <begin position="157"/>
        <end position="164"/>
    </location>
    <ligand>
        <name>ATP</name>
        <dbReference type="ChEBI" id="CHEBI:30616"/>
    </ligand>
</feature>
<evidence type="ECO:0000256" key="3">
    <source>
        <dbReference type="ARBA" id="ARBA00022553"/>
    </source>
</evidence>
<dbReference type="GO" id="GO:0008017">
    <property type="term" value="F:microtubule binding"/>
    <property type="evidence" value="ECO:0007669"/>
    <property type="project" value="InterPro"/>
</dbReference>
<feature type="region of interest" description="Disordered" evidence="16">
    <location>
        <begin position="1"/>
        <end position="64"/>
    </location>
</feature>
<proteinExistence type="inferred from homology"/>
<comment type="caution">
    <text evidence="18">The sequence shown here is derived from an EMBL/GenBank/DDBJ whole genome shotgun (WGS) entry which is preliminary data.</text>
</comment>
<evidence type="ECO:0000256" key="10">
    <source>
        <dbReference type="ARBA" id="ARBA00023175"/>
    </source>
</evidence>
<keyword evidence="7" id="KW-0498">Mitosis</keyword>
<evidence type="ECO:0000256" key="4">
    <source>
        <dbReference type="ARBA" id="ARBA00022618"/>
    </source>
</evidence>
<dbReference type="InterPro" id="IPR047149">
    <property type="entry name" value="KIF11-like"/>
</dbReference>
<dbReference type="GO" id="GO:0007018">
    <property type="term" value="P:microtubule-based movement"/>
    <property type="evidence" value="ECO:0007669"/>
    <property type="project" value="InterPro"/>
</dbReference>
<dbReference type="EMBL" id="JASNWA010000003">
    <property type="protein sequence ID" value="KAK3177955.1"/>
    <property type="molecule type" value="Genomic_DNA"/>
</dbReference>
<keyword evidence="12" id="KW-0131">Cell cycle</keyword>
<dbReference type="InterPro" id="IPR047241">
    <property type="entry name" value="KIF11-like_kin_motor_dom"/>
</dbReference>
<evidence type="ECO:0000256" key="12">
    <source>
        <dbReference type="ARBA" id="ARBA00023306"/>
    </source>
</evidence>
<evidence type="ECO:0000259" key="17">
    <source>
        <dbReference type="PROSITE" id="PS50067"/>
    </source>
</evidence>
<evidence type="ECO:0000256" key="9">
    <source>
        <dbReference type="ARBA" id="ARBA00023054"/>
    </source>
</evidence>
<keyword evidence="6 14" id="KW-0547">Nucleotide-binding</keyword>
<evidence type="ECO:0000313" key="18">
    <source>
        <dbReference type="EMBL" id="KAK3177955.1"/>
    </source>
</evidence>
<keyword evidence="19" id="KW-1185">Reference proteome</keyword>
<dbReference type="SUPFAM" id="SSF52540">
    <property type="entry name" value="P-loop containing nucleoside triphosphate hydrolases"/>
    <property type="match status" value="1"/>
</dbReference>
<dbReference type="GO" id="GO:0005876">
    <property type="term" value="C:spindle microtubule"/>
    <property type="evidence" value="ECO:0007669"/>
    <property type="project" value="TreeGrafter"/>
</dbReference>
<dbReference type="PROSITE" id="PS00411">
    <property type="entry name" value="KINESIN_MOTOR_1"/>
    <property type="match status" value="1"/>
</dbReference>
<evidence type="ECO:0000256" key="7">
    <source>
        <dbReference type="ARBA" id="ARBA00022776"/>
    </source>
</evidence>
<dbReference type="FunFam" id="3.40.850.10:FF:000051">
    <property type="entry name" value="Kinesin-like protein bimC"/>
    <property type="match status" value="1"/>
</dbReference>
<evidence type="ECO:0000256" key="2">
    <source>
        <dbReference type="ARBA" id="ARBA00022490"/>
    </source>
</evidence>